<evidence type="ECO:0000256" key="7">
    <source>
        <dbReference type="ARBA" id="ARBA00022824"/>
    </source>
</evidence>
<evidence type="ECO:0000256" key="11">
    <source>
        <dbReference type="ARBA" id="ARBA00023209"/>
    </source>
</evidence>
<evidence type="ECO:0000256" key="3">
    <source>
        <dbReference type="ARBA" id="ARBA00022603"/>
    </source>
</evidence>
<keyword evidence="4 13" id="KW-0808">Transferase</keyword>
<keyword evidence="2 13" id="KW-0444">Lipid biosynthesis</keyword>
<evidence type="ECO:0000256" key="9">
    <source>
        <dbReference type="ARBA" id="ARBA00023098"/>
    </source>
</evidence>
<feature type="transmembrane region" description="Helical" evidence="13 14">
    <location>
        <begin position="153"/>
        <end position="175"/>
    </location>
</feature>
<keyword evidence="7 13" id="KW-0256">Endoplasmic reticulum</keyword>
<dbReference type="InterPro" id="IPR016219">
    <property type="entry name" value="Phosphatid-EA_MeTrfase_fun"/>
</dbReference>
<sequence>MGSGKRVSIVAEPQARTRSSNVSFTPAKTHDMVRSLFDPTLKKSFLECCISLTLIGNALLCYYMAHKLGVPFTKKFFLWQYIFWRLCYNLGIGIVLHFQSKYEVLTNYAKDRALFSKKNSGWLAKFCQFEINTKMPSSYKIESYPEEFNVWLLFRQIVDLILMQDFTTYILFVCLSMPSSLFASYNVKMFLGVAMIVFNIWVKLDAHRVVKDYAWYWGVFFFFQDSKLVFDGVFNISPHPMYSIGYLGYYGLSLISGDYKVLLISLWGHLLQFLFLKYCENPHIEKIYGSEDASDSNRQIDDLLRKENQNYAKPLITKGLWFMNFDFLRISDYFTVLTALGAIGVVFVIQPSANSLFLATSAVKLLTFSILSFILYKQSTSKWFTKLFLENGYTQLYSYQQWQFIYNFCTTMSYVFLILQTWFQFRLYKSRDYTQVIFGFLLCSLQKWCDDEILGAISEFGWFYGDFFLPNYINTPRLTSQGIYRYLSNPERFLGVAGAWGAVLITDFSLESIVIAGIWTLTNIFLVKFIEEPHIEKVYGPSERQSGVKKTLMGFKALRRFSEILEKVETKLTESVLSNDVLTDDDGSHTDESQWEEIVEIALQNVTTNLAPNCEIEVAGQSSNALTIPGPIIVTWKLSPKFYNNDDWLGIYRVLETGDDRHRTRISSNGRWTATQRNVYSLRNNADESVLSFRKTVQFVEGKVQFDFSKMFYEEGIYEVRYHSKGSHNVLMISKPFKLSFPQIDASTPASLAKDLLTFLQESQASTSHKLAPGRNKPCSQKCLKQLVKFGTGVDLSTKFLKEVNYDVDVISRRACEIRDTLASMS</sequence>
<feature type="transmembrane region" description="Helical" evidence="13 14">
    <location>
        <begin position="330"/>
        <end position="349"/>
    </location>
</feature>
<evidence type="ECO:0000256" key="1">
    <source>
        <dbReference type="ARBA" id="ARBA00004127"/>
    </source>
</evidence>
<feature type="transmembrane region" description="Helical" evidence="13 14">
    <location>
        <begin position="214"/>
        <end position="234"/>
    </location>
</feature>
<evidence type="ECO:0000256" key="6">
    <source>
        <dbReference type="ARBA" id="ARBA00022692"/>
    </source>
</evidence>
<evidence type="ECO:0000256" key="14">
    <source>
        <dbReference type="RuleBase" id="RU361122"/>
    </source>
</evidence>
<dbReference type="HAMAP" id="MF_03217">
    <property type="entry name" value="PEMT"/>
    <property type="match status" value="1"/>
</dbReference>
<comment type="catalytic activity">
    <reaction evidence="13 14">
        <text>a 1,2-diacyl-sn-glycero-3-phosphoethanolamine + S-adenosyl-L-methionine = a 1,2-diacyl-sn-glycero-3-phospho-N-methylethanolamine + S-adenosyl-L-homocysteine + H(+)</text>
        <dbReference type="Rhea" id="RHEA:11164"/>
        <dbReference type="ChEBI" id="CHEBI:15378"/>
        <dbReference type="ChEBI" id="CHEBI:57856"/>
        <dbReference type="ChEBI" id="CHEBI:59789"/>
        <dbReference type="ChEBI" id="CHEBI:64573"/>
        <dbReference type="ChEBI" id="CHEBI:64612"/>
        <dbReference type="EC" id="2.1.1.17"/>
    </reaction>
</comment>
<dbReference type="GO" id="GO:0032259">
    <property type="term" value="P:methylation"/>
    <property type="evidence" value="ECO:0007669"/>
    <property type="project" value="UniProtKB-KW"/>
</dbReference>
<dbReference type="GO" id="GO:0006656">
    <property type="term" value="P:phosphatidylcholine biosynthetic process"/>
    <property type="evidence" value="ECO:0007669"/>
    <property type="project" value="UniProtKB-UniRule"/>
</dbReference>
<keyword evidence="9 13" id="KW-0443">Lipid metabolism</keyword>
<feature type="transmembrane region" description="Helical" evidence="13 14">
    <location>
        <begin position="246"/>
        <end position="268"/>
    </location>
</feature>
<feature type="transmembrane region" description="Helical" evidence="13 14">
    <location>
        <begin position="182"/>
        <end position="202"/>
    </location>
</feature>
<gene>
    <name evidence="15" type="ORF">LAMI_0G05776G</name>
</gene>
<keyword evidence="8 13" id="KW-1133">Transmembrane helix</keyword>
<dbReference type="PANTHER" id="PTHR32138:SF0">
    <property type="entry name" value="PHOSPHATIDYLETHANOLAMINE N-METHYLTRANSFERASE"/>
    <property type="match status" value="1"/>
</dbReference>
<evidence type="ECO:0000256" key="13">
    <source>
        <dbReference type="HAMAP-Rule" id="MF_03217"/>
    </source>
</evidence>
<comment type="pathway">
    <text evidence="13 14">Phospholipid metabolism; phosphatidylcholine biosynthesis.</text>
</comment>
<dbReference type="Proteomes" id="UP000191024">
    <property type="component" value="Chromosome G"/>
</dbReference>
<keyword evidence="6 13" id="KW-0812">Transmembrane</keyword>
<dbReference type="Gene3D" id="1.20.120.1630">
    <property type="match status" value="1"/>
</dbReference>
<dbReference type="STRING" id="1230905.A0A1G4K8Y1"/>
<evidence type="ECO:0000256" key="8">
    <source>
        <dbReference type="ARBA" id="ARBA00022989"/>
    </source>
</evidence>
<dbReference type="GO" id="GO:0005789">
    <property type="term" value="C:endoplasmic reticulum membrane"/>
    <property type="evidence" value="ECO:0007669"/>
    <property type="project" value="UniProtKB-SubCell"/>
</dbReference>
<feature type="transmembrane region" description="Helical" evidence="13 14">
    <location>
        <begin position="44"/>
        <end position="65"/>
    </location>
</feature>
<evidence type="ECO:0000313" key="16">
    <source>
        <dbReference type="Proteomes" id="UP000191024"/>
    </source>
</evidence>
<dbReference type="PROSITE" id="PS51598">
    <property type="entry name" value="SAM_CHO2"/>
    <property type="match status" value="1"/>
</dbReference>
<keyword evidence="10 13" id="KW-0472">Membrane</keyword>
<dbReference type="EC" id="2.1.1.17" evidence="13 14"/>
<proteinExistence type="inferred from homology"/>
<comment type="caution">
    <text evidence="13 14">Lacks conserved residue(s) required for the propagation of feature annotation.</text>
</comment>
<keyword evidence="5 13" id="KW-0949">S-adenosyl-L-methionine</keyword>
<name>A0A1G4K8Y1_9SACH</name>
<feature type="transmembrane region" description="Helical" evidence="13 14">
    <location>
        <begin position="404"/>
        <end position="423"/>
    </location>
</feature>
<dbReference type="Pfam" id="PF04191">
    <property type="entry name" value="PEMT"/>
    <property type="match status" value="2"/>
</dbReference>
<feature type="transmembrane region" description="Helical" evidence="13 14">
    <location>
        <begin position="356"/>
        <end position="376"/>
    </location>
</feature>
<keyword evidence="11 13" id="KW-0594">Phospholipid biosynthesis</keyword>
<dbReference type="EMBL" id="LT598469">
    <property type="protein sequence ID" value="SCV00546.1"/>
    <property type="molecule type" value="Genomic_DNA"/>
</dbReference>
<organism evidence="15 16">
    <name type="scientific">Lachancea mirantina</name>
    <dbReference type="NCBI Taxonomy" id="1230905"/>
    <lineage>
        <taxon>Eukaryota</taxon>
        <taxon>Fungi</taxon>
        <taxon>Dikarya</taxon>
        <taxon>Ascomycota</taxon>
        <taxon>Saccharomycotina</taxon>
        <taxon>Saccharomycetes</taxon>
        <taxon>Saccharomycetales</taxon>
        <taxon>Saccharomycetaceae</taxon>
        <taxon>Lachancea</taxon>
    </lineage>
</organism>
<protein>
    <recommendedName>
        <fullName evidence="13 14">Phosphatidylethanolamine N-methyltransferase</fullName>
        <shortName evidence="13">PE methyltransferase</shortName>
        <shortName evidence="13 14">PEAMT</shortName>
        <shortName evidence="13">PEMT</shortName>
        <ecNumber evidence="13 14">2.1.1.17</ecNumber>
    </recommendedName>
</protein>
<evidence type="ECO:0000256" key="5">
    <source>
        <dbReference type="ARBA" id="ARBA00022691"/>
    </source>
</evidence>
<comment type="subcellular location">
    <subcellularLocation>
        <location evidence="1">Endomembrane system</location>
        <topology evidence="1">Multi-pass membrane protein</topology>
    </subcellularLocation>
    <subcellularLocation>
        <location evidence="13 14">Endoplasmic reticulum membrane</location>
        <topology evidence="13 14">Multi-pass membrane protein</topology>
    </subcellularLocation>
</comment>
<reference evidence="15 16" key="1">
    <citation type="submission" date="2016-03" db="EMBL/GenBank/DDBJ databases">
        <authorList>
            <person name="Devillers H."/>
        </authorList>
    </citation>
    <scope>NUCLEOTIDE SEQUENCE [LARGE SCALE GENOMIC DNA]</scope>
    <source>
        <strain evidence="15">CBS 11717</strain>
    </source>
</reference>
<evidence type="ECO:0000256" key="2">
    <source>
        <dbReference type="ARBA" id="ARBA00022516"/>
    </source>
</evidence>
<dbReference type="AlphaFoldDB" id="A0A1G4K8Y1"/>
<keyword evidence="12 13" id="KW-1208">Phospholipid metabolism</keyword>
<evidence type="ECO:0000256" key="4">
    <source>
        <dbReference type="ARBA" id="ARBA00022679"/>
    </source>
</evidence>
<dbReference type="OrthoDB" id="4583at2759"/>
<accession>A0A1G4K8Y1</accession>
<dbReference type="InterPro" id="IPR007318">
    <property type="entry name" value="Phopholipid_MeTrfase"/>
</dbReference>
<keyword evidence="16" id="KW-1185">Reference proteome</keyword>
<comment type="similarity">
    <text evidence="13 14">Belongs to the class VI-like SAM-binding methyltransferase superfamily. CHO2 family.</text>
</comment>
<comment type="function">
    <text evidence="13 14">Catalyzes the first step of the methylation pathway of phosphatidylcholine biosynthesis, the SAM-dependent methylation of phosphatidylethanolamine (PE) to phosphatidylmonomethylethanolamine (PMME).</text>
</comment>
<evidence type="ECO:0000313" key="15">
    <source>
        <dbReference type="EMBL" id="SCV00546.1"/>
    </source>
</evidence>
<dbReference type="UniPathway" id="UPA00753"/>
<evidence type="ECO:0000256" key="10">
    <source>
        <dbReference type="ARBA" id="ARBA00023136"/>
    </source>
</evidence>
<keyword evidence="3 13" id="KW-0489">Methyltransferase</keyword>
<feature type="transmembrane region" description="Helical" evidence="13 14">
    <location>
        <begin position="77"/>
        <end position="98"/>
    </location>
</feature>
<dbReference type="PIRSF" id="PIRSF000383">
    <property type="entry name" value="PEAMT"/>
    <property type="match status" value="1"/>
</dbReference>
<dbReference type="GO" id="GO:0004608">
    <property type="term" value="F:phosphatidylethanolamine N-methyltransferase activity"/>
    <property type="evidence" value="ECO:0007669"/>
    <property type="project" value="UniProtKB-UniRule"/>
</dbReference>
<evidence type="ECO:0000256" key="12">
    <source>
        <dbReference type="ARBA" id="ARBA00023264"/>
    </source>
</evidence>
<dbReference type="PANTHER" id="PTHR32138">
    <property type="entry name" value="PHOSPHATIDYLETHANOLAMINE N-METHYLTRANSFERASE"/>
    <property type="match status" value="1"/>
</dbReference>